<keyword evidence="3" id="KW-1185">Reference proteome</keyword>
<evidence type="ECO:0000313" key="2">
    <source>
        <dbReference type="EMBL" id="OQR93442.1"/>
    </source>
</evidence>
<keyword evidence="1" id="KW-0175">Coiled coil</keyword>
<dbReference type="AlphaFoldDB" id="A0A1V9Z681"/>
<feature type="coiled-coil region" evidence="1">
    <location>
        <begin position="357"/>
        <end position="403"/>
    </location>
</feature>
<dbReference type="InterPro" id="IPR038607">
    <property type="entry name" value="PhoD-like_sf"/>
</dbReference>
<evidence type="ECO:0008006" key="4">
    <source>
        <dbReference type="Google" id="ProtNLM"/>
    </source>
</evidence>
<accession>A0A1V9Z681</accession>
<dbReference type="Gene3D" id="3.60.21.70">
    <property type="entry name" value="PhoD-like phosphatase"/>
    <property type="match status" value="1"/>
</dbReference>
<name>A0A1V9Z681_ACHHY</name>
<dbReference type="OrthoDB" id="2419400at2759"/>
<reference evidence="2 3" key="1">
    <citation type="journal article" date="2014" name="Genome Biol. Evol.">
        <title>The secreted proteins of Achlya hypogyna and Thraustotheca clavata identify the ancestral oomycete secretome and reveal gene acquisitions by horizontal gene transfer.</title>
        <authorList>
            <person name="Misner I."/>
            <person name="Blouin N."/>
            <person name="Leonard G."/>
            <person name="Richards T.A."/>
            <person name="Lane C.E."/>
        </authorList>
    </citation>
    <scope>NUCLEOTIDE SEQUENCE [LARGE SCALE GENOMIC DNA]</scope>
    <source>
        <strain evidence="2 3">ATCC 48635</strain>
    </source>
</reference>
<dbReference type="STRING" id="1202772.A0A1V9Z681"/>
<proteinExistence type="predicted"/>
<dbReference type="PANTHER" id="PTHR37031:SF2">
    <property type="entry name" value="PHOD-LIKE PHOSPHATASE METALLOPHOSPHATASE DOMAIN-CONTAINING PROTEIN"/>
    <property type="match status" value="1"/>
</dbReference>
<dbReference type="EMBL" id="JNBR01000410">
    <property type="protein sequence ID" value="OQR93442.1"/>
    <property type="molecule type" value="Genomic_DNA"/>
</dbReference>
<gene>
    <name evidence="2" type="ORF">ACHHYP_02561</name>
</gene>
<sequence>MGNAESCKGLAKELDRLESTLAVLAATNPVGVRPLLPHQVHVHGIVLNCSRDVRVNVGPVVGVVGPNKARILLEVNAATTITCHVSRLERMTGQFLEVATALVAVQAPRDVPVVFSLTQLEPNTTYYYAFSGLTKVDATTCQGHFHTLAVDDDAPLQIAVVSGHDAYEQTQNDLWAQLARRVAQDTVATAPSTAAPLQFVLHLGGQVVLARAFEQAWVLLSRHAQSLATTVPSTASWSEMEAVVVAHFREAYRFQWRLPCVREVLAGTSNLMLWGDHDVYANFATATAFRMDHANPTIEMQVMRVLLRSARLVYHEYQRQLWDEDFPAFQANDGRRRALAEGGFTAATAIFQRRLELTELEATMAVAKRKMDFASTKLFEARQATLKADIAALQQQVLTAQEDLVPERGEEFMLWTERHIAFLFVDVRGSHLSPGGVPTPENPLLSPAQWDYIEAALRDPRTRLLVVCSELPIADDATERIAAFAAADPAAACASWWGQRPDDRHRLLALIADWKVELPNRDAVLFAGASGTKWPLTSTVSDLQMRGTFAQYVVGPITMPPSTRTLPARHAALSDRFEVAHTVERPLEANFAVVELTAAEARDPTVAVTHVRQMAAAARVLLGPVVGLVDATSAVLLLEVDRAATVACVLTSVYTPATSRLVQVLSARRPHRFHFTNLSPELHYTVHVEGLAEPLRDAGHFRTPAAHPGQFCVALLGLDRLPPFATTTAAPTLWSALEATLAEPFAAVDLVLHLGGQVSPGDHASVDAARATIRAADTALNAASDASTMEELVRDQLRNMYRHHWNLATTKTTLAMGSHLMVPSEVDRLEVPAALAREDSPAETGALSELLTALAAEYQLQLWPASSVKVYPYCHTWGAFGVFVWPKMRVDERWSALAAFLAHPPLTTVVIVCDQPLIDDSVEDLQAKAQAQPHPYATTFPHHGADLLRLVETLFAWHHRGAKQIVFVCGHEHFGFDTFVQDAVTKSRSLRQFVVGPLSPGTAIDQGMAYLDQGSLGTDCTFAHNFDANYLAPHLGYLLLSPTTIDGYEIVTLDGDKTSMGSVARRVPAAEWCQPPRTPEWLAAARAKAMTPAAQDKVDALVRLLATKSTEIADSYDACYAPMQCRKSRLTAAQALYPGLQRFYEIAGLEVRALAGLPSIFVVAEVCLHDAKLEAIGFAVDRDRYISILTISFTKSILVK</sequence>
<evidence type="ECO:0000313" key="3">
    <source>
        <dbReference type="Proteomes" id="UP000243579"/>
    </source>
</evidence>
<evidence type="ECO:0000256" key="1">
    <source>
        <dbReference type="SAM" id="Coils"/>
    </source>
</evidence>
<comment type="caution">
    <text evidence="2">The sequence shown here is derived from an EMBL/GenBank/DDBJ whole genome shotgun (WGS) entry which is preliminary data.</text>
</comment>
<organism evidence="2 3">
    <name type="scientific">Achlya hypogyna</name>
    <name type="common">Oomycete</name>
    <name type="synonym">Protoachlya hypogyna</name>
    <dbReference type="NCBI Taxonomy" id="1202772"/>
    <lineage>
        <taxon>Eukaryota</taxon>
        <taxon>Sar</taxon>
        <taxon>Stramenopiles</taxon>
        <taxon>Oomycota</taxon>
        <taxon>Saprolegniomycetes</taxon>
        <taxon>Saprolegniales</taxon>
        <taxon>Achlyaceae</taxon>
        <taxon>Achlya</taxon>
    </lineage>
</organism>
<protein>
    <recommendedName>
        <fullName evidence="4">PhoD-like phosphatase metallophosphatase domain-containing protein</fullName>
    </recommendedName>
</protein>
<dbReference type="Proteomes" id="UP000243579">
    <property type="component" value="Unassembled WGS sequence"/>
</dbReference>
<dbReference type="PANTHER" id="PTHR37031">
    <property type="entry name" value="METALLOPHOSPHATASE BINDING DOMAIN PROTEIN"/>
    <property type="match status" value="1"/>
</dbReference>